<accession>A0A0B0MKE1</accession>
<dbReference type="EMBL" id="JRRC01103522">
    <property type="protein sequence ID" value="KHF99928.1"/>
    <property type="molecule type" value="Genomic_DNA"/>
</dbReference>
<dbReference type="AlphaFoldDB" id="A0A0B0MKE1"/>
<gene>
    <name evidence="1" type="ORF">F383_38715</name>
</gene>
<sequence length="30" mass="3493">MVLYSSIYHTDAISQIWSYTEAHNHISPMP</sequence>
<comment type="caution">
    <text evidence="1">The sequence shown here is derived from an EMBL/GenBank/DDBJ whole genome shotgun (WGS) entry which is preliminary data.</text>
</comment>
<reference evidence="2" key="1">
    <citation type="submission" date="2014-09" db="EMBL/GenBank/DDBJ databases">
        <authorList>
            <person name="Mudge J."/>
            <person name="Ramaraj T."/>
            <person name="Lindquist I.E."/>
            <person name="Bharti A.K."/>
            <person name="Sundararajan A."/>
            <person name="Cameron C.T."/>
            <person name="Woodward J.E."/>
            <person name="May G.D."/>
            <person name="Brubaker C."/>
            <person name="Broadhvest J."/>
            <person name="Wilkins T.A."/>
        </authorList>
    </citation>
    <scope>NUCLEOTIDE SEQUENCE</scope>
    <source>
        <strain evidence="2">cv. AKA8401</strain>
    </source>
</reference>
<evidence type="ECO:0000313" key="2">
    <source>
        <dbReference type="Proteomes" id="UP000032142"/>
    </source>
</evidence>
<evidence type="ECO:0000313" key="1">
    <source>
        <dbReference type="EMBL" id="KHF99928.1"/>
    </source>
</evidence>
<proteinExistence type="predicted"/>
<keyword evidence="2" id="KW-1185">Reference proteome</keyword>
<organism evidence="1 2">
    <name type="scientific">Gossypium arboreum</name>
    <name type="common">Tree cotton</name>
    <name type="synonym">Gossypium nanking</name>
    <dbReference type="NCBI Taxonomy" id="29729"/>
    <lineage>
        <taxon>Eukaryota</taxon>
        <taxon>Viridiplantae</taxon>
        <taxon>Streptophyta</taxon>
        <taxon>Embryophyta</taxon>
        <taxon>Tracheophyta</taxon>
        <taxon>Spermatophyta</taxon>
        <taxon>Magnoliopsida</taxon>
        <taxon>eudicotyledons</taxon>
        <taxon>Gunneridae</taxon>
        <taxon>Pentapetalae</taxon>
        <taxon>rosids</taxon>
        <taxon>malvids</taxon>
        <taxon>Malvales</taxon>
        <taxon>Malvaceae</taxon>
        <taxon>Malvoideae</taxon>
        <taxon>Gossypium</taxon>
    </lineage>
</organism>
<name>A0A0B0MKE1_GOSAR</name>
<protein>
    <submittedName>
        <fullName evidence="1">Uncharacterized protein</fullName>
    </submittedName>
</protein>
<dbReference type="Proteomes" id="UP000032142">
    <property type="component" value="Unassembled WGS sequence"/>
</dbReference>